<keyword evidence="2" id="KW-0808">Transferase</keyword>
<protein>
    <recommendedName>
        <fullName evidence="4">DNA (cytosine-5-)-methyltransferase</fullName>
    </recommendedName>
</protein>
<reference evidence="3" key="1">
    <citation type="journal article" date="2014" name="Front. Microbiol.">
        <title>High frequency of phylogenetically diverse reductive dehalogenase-homologous genes in deep subseafloor sedimentary metagenomes.</title>
        <authorList>
            <person name="Kawai M."/>
            <person name="Futagami T."/>
            <person name="Toyoda A."/>
            <person name="Takaki Y."/>
            <person name="Nishi S."/>
            <person name="Hori S."/>
            <person name="Arai W."/>
            <person name="Tsubouchi T."/>
            <person name="Morono Y."/>
            <person name="Uchiyama I."/>
            <person name="Ito T."/>
            <person name="Fujiyama A."/>
            <person name="Inagaki F."/>
            <person name="Takami H."/>
        </authorList>
    </citation>
    <scope>NUCLEOTIDE SEQUENCE</scope>
    <source>
        <strain evidence="3">Expedition CK06-06</strain>
    </source>
</reference>
<name>X0SCH3_9ZZZZ</name>
<accession>X0SCH3</accession>
<evidence type="ECO:0000256" key="1">
    <source>
        <dbReference type="ARBA" id="ARBA00022603"/>
    </source>
</evidence>
<dbReference type="EMBL" id="BARS01001573">
    <property type="protein sequence ID" value="GAF73607.1"/>
    <property type="molecule type" value="Genomic_DNA"/>
</dbReference>
<dbReference type="Pfam" id="PF00145">
    <property type="entry name" value="DNA_methylase"/>
    <property type="match status" value="1"/>
</dbReference>
<evidence type="ECO:0000256" key="2">
    <source>
        <dbReference type="ARBA" id="ARBA00022679"/>
    </source>
</evidence>
<feature type="non-terminal residue" evidence="3">
    <location>
        <position position="181"/>
    </location>
</feature>
<dbReference type="InterPro" id="IPR029063">
    <property type="entry name" value="SAM-dependent_MTases_sf"/>
</dbReference>
<dbReference type="Gene3D" id="3.40.50.150">
    <property type="entry name" value="Vaccinia Virus protein VP39"/>
    <property type="match status" value="1"/>
</dbReference>
<dbReference type="InterPro" id="IPR001525">
    <property type="entry name" value="C5_MeTfrase"/>
</dbReference>
<evidence type="ECO:0008006" key="4">
    <source>
        <dbReference type="Google" id="ProtNLM"/>
    </source>
</evidence>
<dbReference type="SUPFAM" id="SSF53335">
    <property type="entry name" value="S-adenosyl-L-methionine-dependent methyltransferases"/>
    <property type="match status" value="1"/>
</dbReference>
<keyword evidence="1" id="KW-0489">Methyltransferase</keyword>
<organism evidence="3">
    <name type="scientific">marine sediment metagenome</name>
    <dbReference type="NCBI Taxonomy" id="412755"/>
    <lineage>
        <taxon>unclassified sequences</taxon>
        <taxon>metagenomes</taxon>
        <taxon>ecological metagenomes</taxon>
    </lineage>
</organism>
<dbReference type="GO" id="GO:0032259">
    <property type="term" value="P:methylation"/>
    <property type="evidence" value="ECO:0007669"/>
    <property type="project" value="UniProtKB-KW"/>
</dbReference>
<dbReference type="AlphaFoldDB" id="X0SCH3"/>
<comment type="caution">
    <text evidence="3">The sequence shown here is derived from an EMBL/GenBank/DDBJ whole genome shotgun (WGS) entry which is preliminary data.</text>
</comment>
<gene>
    <name evidence="3" type="ORF">S01H1_03013</name>
</gene>
<evidence type="ECO:0000313" key="3">
    <source>
        <dbReference type="EMBL" id="GAF73607.1"/>
    </source>
</evidence>
<dbReference type="GO" id="GO:0008168">
    <property type="term" value="F:methyltransferase activity"/>
    <property type="evidence" value="ECO:0007669"/>
    <property type="project" value="UniProtKB-KW"/>
</dbReference>
<proteinExistence type="predicted"/>
<sequence length="181" mass="19971">MGNGLVLSVYPGIDLQGRAFEEEGCCVVRGPDPLWGGDIRTFHPPAGVFEGVIGGPPCQRWTRLQFLNPNVGKGLDWVISEFARVVEEAAPHWFLMENVPFAPMPLARGYRCYDVLLADEDVGGIQPRRRRFTFGTPDGRMLWVVYHEPSGNGGHQSILADRRAVPVKIGGSGKEKRSILS</sequence>